<feature type="disulfide bond" evidence="2">
    <location>
        <begin position="52"/>
        <end position="57"/>
    </location>
</feature>
<dbReference type="GO" id="GO:0006508">
    <property type="term" value="P:proteolysis"/>
    <property type="evidence" value="ECO:0007669"/>
    <property type="project" value="InterPro"/>
</dbReference>
<proteinExistence type="inferred from homology"/>
<dbReference type="SUPFAM" id="SSF50630">
    <property type="entry name" value="Acid proteases"/>
    <property type="match status" value="1"/>
</dbReference>
<dbReference type="InterPro" id="IPR021109">
    <property type="entry name" value="Peptidase_aspartic_dom_sf"/>
</dbReference>
<accession>A0A1S3CCI1</accession>
<protein>
    <submittedName>
        <fullName evidence="5">Cyprosin-like</fullName>
    </submittedName>
</protein>
<reference evidence="5" key="1">
    <citation type="submission" date="2025-08" db="UniProtKB">
        <authorList>
            <consortium name="RefSeq"/>
        </authorList>
    </citation>
    <scope>IDENTIFICATION</scope>
    <source>
        <tissue evidence="5">Stem</tissue>
    </source>
</reference>
<evidence type="ECO:0000259" key="3">
    <source>
        <dbReference type="Pfam" id="PF00026"/>
    </source>
</evidence>
<name>A0A1S3CCI1_CUCME</name>
<dbReference type="InterPro" id="IPR033121">
    <property type="entry name" value="PEPTIDASE_A1"/>
</dbReference>
<gene>
    <name evidence="5" type="primary">LOC103499116</name>
</gene>
<organism evidence="4 5">
    <name type="scientific">Cucumis melo</name>
    <name type="common">Muskmelon</name>
    <dbReference type="NCBI Taxonomy" id="3656"/>
    <lineage>
        <taxon>Eukaryota</taxon>
        <taxon>Viridiplantae</taxon>
        <taxon>Streptophyta</taxon>
        <taxon>Embryophyta</taxon>
        <taxon>Tracheophyta</taxon>
        <taxon>Spermatophyta</taxon>
        <taxon>Magnoliopsida</taxon>
        <taxon>eudicotyledons</taxon>
        <taxon>Gunneridae</taxon>
        <taxon>Pentapetalae</taxon>
        <taxon>rosids</taxon>
        <taxon>fabids</taxon>
        <taxon>Cucurbitales</taxon>
        <taxon>Cucurbitaceae</taxon>
        <taxon>Benincaseae</taxon>
        <taxon>Cucumis</taxon>
    </lineage>
</organism>
<comment type="similarity">
    <text evidence="1">Belongs to the peptidase A1 family.</text>
</comment>
<sequence length="81" mass="9260">MCRKLMVQVQALVNYLELKNYLNAQYFGEIGIGAPPQKFTVDSNLWVPSSKCFSVACLLHSKYKSKRLNTYKRMVSTSPKP</sequence>
<evidence type="ECO:0000256" key="1">
    <source>
        <dbReference type="ARBA" id="ARBA00007447"/>
    </source>
</evidence>
<evidence type="ECO:0000313" key="4">
    <source>
        <dbReference type="Proteomes" id="UP001652600"/>
    </source>
</evidence>
<dbReference type="PANTHER" id="PTHR47966:SF54">
    <property type="entry name" value="ASPARTIC PROTEINASE"/>
    <property type="match status" value="1"/>
</dbReference>
<dbReference type="RefSeq" id="XP_008460238.2">
    <property type="nucleotide sequence ID" value="XM_008462016.3"/>
</dbReference>
<keyword evidence="2" id="KW-1015">Disulfide bond</keyword>
<dbReference type="GeneID" id="103499116"/>
<feature type="domain" description="Peptidase A1" evidence="3">
    <location>
        <begin position="25"/>
        <end position="74"/>
    </location>
</feature>
<dbReference type="GO" id="GO:0004190">
    <property type="term" value="F:aspartic-type endopeptidase activity"/>
    <property type="evidence" value="ECO:0007669"/>
    <property type="project" value="InterPro"/>
</dbReference>
<keyword evidence="4" id="KW-1185">Reference proteome</keyword>
<dbReference type="Gene3D" id="2.40.70.10">
    <property type="entry name" value="Acid Proteases"/>
    <property type="match status" value="2"/>
</dbReference>
<dbReference type="PANTHER" id="PTHR47966">
    <property type="entry name" value="BETA-SITE APP-CLEAVING ENZYME, ISOFORM A-RELATED"/>
    <property type="match status" value="1"/>
</dbReference>
<dbReference type="KEGG" id="cmo:103499116"/>
<dbReference type="Pfam" id="PF00026">
    <property type="entry name" value="Asp"/>
    <property type="match status" value="1"/>
</dbReference>
<evidence type="ECO:0000313" key="5">
    <source>
        <dbReference type="RefSeq" id="XP_008460238.2"/>
    </source>
</evidence>
<dbReference type="InterPro" id="IPR001461">
    <property type="entry name" value="Aspartic_peptidase_A1"/>
</dbReference>
<dbReference type="Proteomes" id="UP001652600">
    <property type="component" value="Chromosome 10"/>
</dbReference>
<dbReference type="AlphaFoldDB" id="A0A1S3CCI1"/>
<evidence type="ECO:0000256" key="2">
    <source>
        <dbReference type="PIRSR" id="PIRSR601461-2"/>
    </source>
</evidence>